<keyword evidence="2" id="KW-1185">Reference proteome</keyword>
<reference evidence="1" key="1">
    <citation type="journal article" date="2019" name="bioRxiv">
        <title>The Genome of the Zebra Mussel, Dreissena polymorpha: A Resource for Invasive Species Research.</title>
        <authorList>
            <person name="McCartney M.A."/>
            <person name="Auch B."/>
            <person name="Kono T."/>
            <person name="Mallez S."/>
            <person name="Zhang Y."/>
            <person name="Obille A."/>
            <person name="Becker A."/>
            <person name="Abrahante J.E."/>
            <person name="Garbe J."/>
            <person name="Badalamenti J.P."/>
            <person name="Herman A."/>
            <person name="Mangelson H."/>
            <person name="Liachko I."/>
            <person name="Sullivan S."/>
            <person name="Sone E.D."/>
            <person name="Koren S."/>
            <person name="Silverstein K.A.T."/>
            <person name="Beckman K.B."/>
            <person name="Gohl D.M."/>
        </authorList>
    </citation>
    <scope>NUCLEOTIDE SEQUENCE</scope>
    <source>
        <strain evidence="1">Duluth1</strain>
        <tissue evidence="1">Whole animal</tissue>
    </source>
</reference>
<gene>
    <name evidence="1" type="ORF">DPMN_194305</name>
</gene>
<protein>
    <submittedName>
        <fullName evidence="1">Uncharacterized protein</fullName>
    </submittedName>
</protein>
<sequence>MSSEMKGDIGFITSPSLQPKPQKVKATLASIPVGTESIQKFNSLQRKWKIFMLYD</sequence>
<name>A0A9D4BG84_DREPO</name>
<evidence type="ECO:0000313" key="2">
    <source>
        <dbReference type="Proteomes" id="UP000828390"/>
    </source>
</evidence>
<dbReference type="EMBL" id="JAIWYP010000022">
    <property type="protein sequence ID" value="KAH3692464.1"/>
    <property type="molecule type" value="Genomic_DNA"/>
</dbReference>
<organism evidence="1 2">
    <name type="scientific">Dreissena polymorpha</name>
    <name type="common">Zebra mussel</name>
    <name type="synonym">Mytilus polymorpha</name>
    <dbReference type="NCBI Taxonomy" id="45954"/>
    <lineage>
        <taxon>Eukaryota</taxon>
        <taxon>Metazoa</taxon>
        <taxon>Spiralia</taxon>
        <taxon>Lophotrochozoa</taxon>
        <taxon>Mollusca</taxon>
        <taxon>Bivalvia</taxon>
        <taxon>Autobranchia</taxon>
        <taxon>Heteroconchia</taxon>
        <taxon>Euheterodonta</taxon>
        <taxon>Imparidentia</taxon>
        <taxon>Neoheterodontei</taxon>
        <taxon>Myida</taxon>
        <taxon>Dreissenoidea</taxon>
        <taxon>Dreissenidae</taxon>
        <taxon>Dreissena</taxon>
    </lineage>
</organism>
<dbReference type="AlphaFoldDB" id="A0A9D4BG84"/>
<reference evidence="1" key="2">
    <citation type="submission" date="2020-11" db="EMBL/GenBank/DDBJ databases">
        <authorList>
            <person name="McCartney M.A."/>
            <person name="Auch B."/>
            <person name="Kono T."/>
            <person name="Mallez S."/>
            <person name="Becker A."/>
            <person name="Gohl D.M."/>
            <person name="Silverstein K.A.T."/>
            <person name="Koren S."/>
            <person name="Bechman K.B."/>
            <person name="Herman A."/>
            <person name="Abrahante J.E."/>
            <person name="Garbe J."/>
        </authorList>
    </citation>
    <scope>NUCLEOTIDE SEQUENCE</scope>
    <source>
        <strain evidence="1">Duluth1</strain>
        <tissue evidence="1">Whole animal</tissue>
    </source>
</reference>
<dbReference type="Proteomes" id="UP000828390">
    <property type="component" value="Unassembled WGS sequence"/>
</dbReference>
<proteinExistence type="predicted"/>
<evidence type="ECO:0000313" key="1">
    <source>
        <dbReference type="EMBL" id="KAH3692464.1"/>
    </source>
</evidence>
<comment type="caution">
    <text evidence="1">The sequence shown here is derived from an EMBL/GenBank/DDBJ whole genome shotgun (WGS) entry which is preliminary data.</text>
</comment>
<accession>A0A9D4BG84</accession>